<protein>
    <submittedName>
        <fullName evidence="1">Uncharacterized protein</fullName>
    </submittedName>
</protein>
<keyword evidence="2" id="KW-1185">Reference proteome</keyword>
<reference evidence="2" key="1">
    <citation type="journal article" date="2019" name="Int. J. Syst. Evol. Microbiol.">
        <title>The Global Catalogue of Microorganisms (GCM) 10K type strain sequencing project: providing services to taxonomists for standard genome sequencing and annotation.</title>
        <authorList>
            <consortium name="The Broad Institute Genomics Platform"/>
            <consortium name="The Broad Institute Genome Sequencing Center for Infectious Disease"/>
            <person name="Wu L."/>
            <person name="Ma J."/>
        </authorList>
    </citation>
    <scope>NUCLEOTIDE SEQUENCE [LARGE SCALE GENOMIC DNA]</scope>
    <source>
        <strain evidence="2">KCTC 42281</strain>
    </source>
</reference>
<name>A0ABV7X2X1_9HYPH</name>
<organism evidence="1 2">
    <name type="scientific">Devosia honganensis</name>
    <dbReference type="NCBI Taxonomy" id="1610527"/>
    <lineage>
        <taxon>Bacteria</taxon>
        <taxon>Pseudomonadati</taxon>
        <taxon>Pseudomonadota</taxon>
        <taxon>Alphaproteobacteria</taxon>
        <taxon>Hyphomicrobiales</taxon>
        <taxon>Devosiaceae</taxon>
        <taxon>Devosia</taxon>
    </lineage>
</organism>
<accession>A0ABV7X2X1</accession>
<comment type="caution">
    <text evidence="1">The sequence shown here is derived from an EMBL/GenBank/DDBJ whole genome shotgun (WGS) entry which is preliminary data.</text>
</comment>
<dbReference type="Proteomes" id="UP001595613">
    <property type="component" value="Unassembled WGS sequence"/>
</dbReference>
<dbReference type="RefSeq" id="WP_380097557.1">
    <property type="nucleotide sequence ID" value="NZ_JBHRYD010000011.1"/>
</dbReference>
<evidence type="ECO:0000313" key="1">
    <source>
        <dbReference type="EMBL" id="MFC3705662.1"/>
    </source>
</evidence>
<sequence length="148" mass="16384">MAKQFWTQERKQIVDLIDVTRTYGLDDDAVANLEAGRPAFWSTCGNSNDFDGLLFAAINRYASIEAGQEEYAGIFARRGMDPTDEIHLDYLIPLNTAAVTMLMLAYQSVGTWRTPEELAKRATSRGWPSFPARGRLAPVEAPALVAAE</sequence>
<evidence type="ECO:0000313" key="2">
    <source>
        <dbReference type="Proteomes" id="UP001595613"/>
    </source>
</evidence>
<dbReference type="EMBL" id="JBHRYD010000011">
    <property type="protein sequence ID" value="MFC3705662.1"/>
    <property type="molecule type" value="Genomic_DNA"/>
</dbReference>
<proteinExistence type="predicted"/>
<gene>
    <name evidence="1" type="ORF">ACFOOL_12940</name>
</gene>